<sequence>MDFLNSLGSSPTTTDRPRTRPQLHTAPWVVPVTREPIRDGAVLVIDGRISAVGPATELTSDLRRIGTDWGEHAWEGVLMPGHVNAHSHLQYTCMADVGRGVYAGFEDWSRAFQVVYEEPHDWGQSAADGLAIALAAGTTAISDIVTDTEALEVLKHGQMHGIAYWELMSWLTDEWMTRGRTETITRLGTRPRDFLGLSPHAPYSLDTDVIRDLSTLSEELGVRRHMHLAESAWEAEYTLSGTGQLADQWRTWGYGEFALLRGGGTQQRPVSYAESIGALGPDCHIAHGIYADADDRAILRRTHTAVALCPRSNAVIGLDEAPVAAYLREGNLIAVGTDSLSSTPSLDLMGDVAALYTLARTQGYADADLHSKLLRAATLGGAVAMGMDSGEHRIGSLALGALADFAVLDTLAPTAHDVVAAIVEAGDGHNQATIISGDIRWQRTN</sequence>
<dbReference type="Proteomes" id="UP000237340">
    <property type="component" value="Unassembled WGS sequence"/>
</dbReference>
<keyword evidence="1" id="KW-0378">Hydrolase</keyword>
<dbReference type="SUPFAM" id="SSF51338">
    <property type="entry name" value="Composite domain of metallo-dependent hydrolases"/>
    <property type="match status" value="1"/>
</dbReference>
<dbReference type="PANTHER" id="PTHR43794:SF11">
    <property type="entry name" value="AMIDOHYDROLASE-RELATED DOMAIN-CONTAINING PROTEIN"/>
    <property type="match status" value="1"/>
</dbReference>
<organism evidence="4 5">
    <name type="scientific">Cryobacterium zongtaii</name>
    <dbReference type="NCBI Taxonomy" id="1259217"/>
    <lineage>
        <taxon>Bacteria</taxon>
        <taxon>Bacillati</taxon>
        <taxon>Actinomycetota</taxon>
        <taxon>Actinomycetes</taxon>
        <taxon>Micrococcales</taxon>
        <taxon>Microbacteriaceae</taxon>
        <taxon>Cryobacterium</taxon>
    </lineage>
</organism>
<dbReference type="Gene3D" id="2.30.40.10">
    <property type="entry name" value="Urease, subunit C, domain 1"/>
    <property type="match status" value="1"/>
</dbReference>
<evidence type="ECO:0000256" key="1">
    <source>
        <dbReference type="ARBA" id="ARBA00022801"/>
    </source>
</evidence>
<evidence type="ECO:0000259" key="3">
    <source>
        <dbReference type="Pfam" id="PF01979"/>
    </source>
</evidence>
<keyword evidence="5" id="KW-1185">Reference proteome</keyword>
<dbReference type="Gene3D" id="3.20.20.140">
    <property type="entry name" value="Metal-dependent hydrolases"/>
    <property type="match status" value="1"/>
</dbReference>
<proteinExistence type="predicted"/>
<feature type="domain" description="Amidohydrolase-related" evidence="3">
    <location>
        <begin position="77"/>
        <end position="243"/>
    </location>
</feature>
<dbReference type="InterPro" id="IPR032466">
    <property type="entry name" value="Metal_Hydrolase"/>
</dbReference>
<dbReference type="InterPro" id="IPR006680">
    <property type="entry name" value="Amidohydro-rel"/>
</dbReference>
<name>A0A2S3Z9P2_9MICO</name>
<protein>
    <submittedName>
        <fullName evidence="4">Cytosine deaminase</fullName>
    </submittedName>
</protein>
<feature type="compositionally biased region" description="Polar residues" evidence="2">
    <location>
        <begin position="1"/>
        <end position="10"/>
    </location>
</feature>
<gene>
    <name evidence="4" type="ORF">C3B61_15350</name>
</gene>
<feature type="region of interest" description="Disordered" evidence="2">
    <location>
        <begin position="1"/>
        <end position="23"/>
    </location>
</feature>
<dbReference type="AlphaFoldDB" id="A0A2S3Z9P2"/>
<evidence type="ECO:0000313" key="5">
    <source>
        <dbReference type="Proteomes" id="UP000237340"/>
    </source>
</evidence>
<feature type="domain" description="Amidohydrolase-related" evidence="3">
    <location>
        <begin position="261"/>
        <end position="438"/>
    </location>
</feature>
<dbReference type="InterPro" id="IPR011059">
    <property type="entry name" value="Metal-dep_hydrolase_composite"/>
</dbReference>
<comment type="caution">
    <text evidence="4">The sequence shown here is derived from an EMBL/GenBank/DDBJ whole genome shotgun (WGS) entry which is preliminary data.</text>
</comment>
<accession>A0A2S3Z9P2</accession>
<dbReference type="PANTHER" id="PTHR43794">
    <property type="entry name" value="AMINOHYDROLASE SSNA-RELATED"/>
    <property type="match status" value="1"/>
</dbReference>
<dbReference type="GO" id="GO:0016810">
    <property type="term" value="F:hydrolase activity, acting on carbon-nitrogen (but not peptide) bonds"/>
    <property type="evidence" value="ECO:0007669"/>
    <property type="project" value="InterPro"/>
</dbReference>
<dbReference type="InterPro" id="IPR050287">
    <property type="entry name" value="MTA/SAH_deaminase"/>
</dbReference>
<dbReference type="RefSeq" id="WP_103461453.1">
    <property type="nucleotide sequence ID" value="NZ_PPXD01000026.1"/>
</dbReference>
<dbReference type="EMBL" id="PPXD01000026">
    <property type="protein sequence ID" value="POH62261.1"/>
    <property type="molecule type" value="Genomic_DNA"/>
</dbReference>
<evidence type="ECO:0000256" key="2">
    <source>
        <dbReference type="SAM" id="MobiDB-lite"/>
    </source>
</evidence>
<dbReference type="SUPFAM" id="SSF51556">
    <property type="entry name" value="Metallo-dependent hydrolases"/>
    <property type="match status" value="1"/>
</dbReference>
<evidence type="ECO:0000313" key="4">
    <source>
        <dbReference type="EMBL" id="POH62261.1"/>
    </source>
</evidence>
<reference evidence="4 5" key="1">
    <citation type="submission" date="2018-01" db="EMBL/GenBank/DDBJ databases">
        <title>Cryobacterium sp. nov., from glaciers in China.</title>
        <authorList>
            <person name="Liu Q."/>
            <person name="Xin Y.-H."/>
        </authorList>
    </citation>
    <scope>NUCLEOTIDE SEQUENCE [LARGE SCALE GENOMIC DNA]</scope>
    <source>
        <strain evidence="4 5">TMN-42</strain>
    </source>
</reference>
<dbReference type="Pfam" id="PF01979">
    <property type="entry name" value="Amidohydro_1"/>
    <property type="match status" value="2"/>
</dbReference>